<keyword evidence="3" id="KW-1185">Reference proteome</keyword>
<dbReference type="AlphaFoldDB" id="A0A841SK83"/>
<gene>
    <name evidence="2" type="ORF">H7B67_02175</name>
</gene>
<reference evidence="2 3" key="1">
    <citation type="submission" date="2020-08" db="EMBL/GenBank/DDBJ databases">
        <title>Cohnella phylogeny.</title>
        <authorList>
            <person name="Dunlap C."/>
        </authorList>
    </citation>
    <scope>NUCLEOTIDE SEQUENCE [LARGE SCALE GENOMIC DNA]</scope>
    <source>
        <strain evidence="2 3">DSM 25241</strain>
    </source>
</reference>
<evidence type="ECO:0000313" key="3">
    <source>
        <dbReference type="Proteomes" id="UP000535838"/>
    </source>
</evidence>
<feature type="region of interest" description="Disordered" evidence="1">
    <location>
        <begin position="56"/>
        <end position="112"/>
    </location>
</feature>
<feature type="compositionally biased region" description="Basic residues" evidence="1">
    <location>
        <begin position="62"/>
        <end position="76"/>
    </location>
</feature>
<name>A0A841SK83_9BACL</name>
<sequence>MFDDYVPADEEHLLQLRGLPVCVVMNDGTRYFGTLTGCSKDKLTLNGDLDEPLGALTERTRTKSRRLSRSRKRVRATSKSGSKEKNAFEPEGSPSSDGLGWSFGEPPPRTKVTLPLEPIQAVLLL</sequence>
<dbReference type="RefSeq" id="WP_185118147.1">
    <property type="nucleotide sequence ID" value="NZ_JACJVQ010000002.1"/>
</dbReference>
<protein>
    <submittedName>
        <fullName evidence="2">Uncharacterized protein</fullName>
    </submittedName>
</protein>
<accession>A0A841SK83</accession>
<comment type="caution">
    <text evidence="2">The sequence shown here is derived from an EMBL/GenBank/DDBJ whole genome shotgun (WGS) entry which is preliminary data.</text>
</comment>
<dbReference type="Proteomes" id="UP000535838">
    <property type="component" value="Unassembled WGS sequence"/>
</dbReference>
<evidence type="ECO:0000256" key="1">
    <source>
        <dbReference type="SAM" id="MobiDB-lite"/>
    </source>
</evidence>
<proteinExistence type="predicted"/>
<organism evidence="2 3">
    <name type="scientific">Cohnella thailandensis</name>
    <dbReference type="NCBI Taxonomy" id="557557"/>
    <lineage>
        <taxon>Bacteria</taxon>
        <taxon>Bacillati</taxon>
        <taxon>Bacillota</taxon>
        <taxon>Bacilli</taxon>
        <taxon>Bacillales</taxon>
        <taxon>Paenibacillaceae</taxon>
        <taxon>Cohnella</taxon>
    </lineage>
</organism>
<dbReference type="EMBL" id="JACJVQ010000002">
    <property type="protein sequence ID" value="MBB6632933.1"/>
    <property type="molecule type" value="Genomic_DNA"/>
</dbReference>
<evidence type="ECO:0000313" key="2">
    <source>
        <dbReference type="EMBL" id="MBB6632933.1"/>
    </source>
</evidence>